<feature type="transmembrane region" description="Helical" evidence="1">
    <location>
        <begin position="36"/>
        <end position="56"/>
    </location>
</feature>
<dbReference type="EMBL" id="JBHLUK010000002">
    <property type="protein sequence ID" value="MFC0422668.1"/>
    <property type="molecule type" value="Genomic_DNA"/>
</dbReference>
<keyword evidence="1" id="KW-1133">Transmembrane helix</keyword>
<reference evidence="2 3" key="1">
    <citation type="submission" date="2024-09" db="EMBL/GenBank/DDBJ databases">
        <authorList>
            <person name="Sun Q."/>
            <person name="Mori K."/>
        </authorList>
    </citation>
    <scope>NUCLEOTIDE SEQUENCE [LARGE SCALE GENOMIC DNA]</scope>
    <source>
        <strain evidence="2 3">TBRC 4575</strain>
    </source>
</reference>
<gene>
    <name evidence="2" type="ORF">ACFFGS_00530</name>
</gene>
<feature type="transmembrane region" description="Helical" evidence="1">
    <location>
        <begin position="6"/>
        <end position="24"/>
    </location>
</feature>
<proteinExistence type="predicted"/>
<accession>A0ABV6JZM3</accession>
<keyword evidence="3" id="KW-1185">Reference proteome</keyword>
<keyword evidence="1" id="KW-0812">Transmembrane</keyword>
<protein>
    <recommendedName>
        <fullName evidence="4">Integral membrane protein</fullName>
    </recommendedName>
</protein>
<evidence type="ECO:0000256" key="1">
    <source>
        <dbReference type="SAM" id="Phobius"/>
    </source>
</evidence>
<evidence type="ECO:0000313" key="2">
    <source>
        <dbReference type="EMBL" id="MFC0422668.1"/>
    </source>
</evidence>
<keyword evidence="1" id="KW-0472">Membrane</keyword>
<feature type="transmembrane region" description="Helical" evidence="1">
    <location>
        <begin position="62"/>
        <end position="79"/>
    </location>
</feature>
<evidence type="ECO:0008006" key="4">
    <source>
        <dbReference type="Google" id="ProtNLM"/>
    </source>
</evidence>
<sequence length="83" mass="9366">MPQNGAFFSCLILIGVLYGLSKRHPDAPVIPFARRYGWLVSMGALIFFLTQLHWPIGIVGELVLLALLVINGQIIWTCWQSRK</sequence>
<organism evidence="2 3">
    <name type="scientific">Lactiplantibacillus plajomi</name>
    <dbReference type="NCBI Taxonomy" id="1457217"/>
    <lineage>
        <taxon>Bacteria</taxon>
        <taxon>Bacillati</taxon>
        <taxon>Bacillota</taxon>
        <taxon>Bacilli</taxon>
        <taxon>Lactobacillales</taxon>
        <taxon>Lactobacillaceae</taxon>
        <taxon>Lactiplantibacillus</taxon>
    </lineage>
</organism>
<dbReference type="RefSeq" id="WP_137643854.1">
    <property type="nucleotide sequence ID" value="NZ_BAABRM010000001.1"/>
</dbReference>
<comment type="caution">
    <text evidence="2">The sequence shown here is derived from an EMBL/GenBank/DDBJ whole genome shotgun (WGS) entry which is preliminary data.</text>
</comment>
<evidence type="ECO:0000313" key="3">
    <source>
        <dbReference type="Proteomes" id="UP001589855"/>
    </source>
</evidence>
<dbReference type="Proteomes" id="UP001589855">
    <property type="component" value="Unassembled WGS sequence"/>
</dbReference>
<name>A0ABV6JZM3_9LACO</name>